<dbReference type="AlphaFoldDB" id="A0A6J4N3R6"/>
<evidence type="ECO:0000313" key="2">
    <source>
        <dbReference type="EMBL" id="CAA9376998.1"/>
    </source>
</evidence>
<dbReference type="EMBL" id="CADCUK010000123">
    <property type="protein sequence ID" value="CAA9376998.1"/>
    <property type="molecule type" value="Genomic_DNA"/>
</dbReference>
<reference evidence="2" key="1">
    <citation type="submission" date="2020-02" db="EMBL/GenBank/DDBJ databases">
        <authorList>
            <person name="Meier V. D."/>
        </authorList>
    </citation>
    <scope>NUCLEOTIDE SEQUENCE</scope>
    <source>
        <strain evidence="2">AVDCRST_MAG47</strain>
    </source>
</reference>
<feature type="region of interest" description="Disordered" evidence="1">
    <location>
        <begin position="16"/>
        <end position="84"/>
    </location>
</feature>
<feature type="compositionally biased region" description="Basic and acidic residues" evidence="1">
    <location>
        <begin position="50"/>
        <end position="62"/>
    </location>
</feature>
<organism evidence="2">
    <name type="scientific">uncultured Nocardioidaceae bacterium</name>
    <dbReference type="NCBI Taxonomy" id="253824"/>
    <lineage>
        <taxon>Bacteria</taxon>
        <taxon>Bacillati</taxon>
        <taxon>Actinomycetota</taxon>
        <taxon>Actinomycetes</taxon>
        <taxon>Propionibacteriales</taxon>
        <taxon>Nocardioidaceae</taxon>
        <taxon>environmental samples</taxon>
    </lineage>
</organism>
<proteinExistence type="predicted"/>
<feature type="compositionally biased region" description="Acidic residues" evidence="1">
    <location>
        <begin position="73"/>
        <end position="84"/>
    </location>
</feature>
<name>A0A6J4N3R6_9ACTN</name>
<sequence>MQRGPRSLFFMREVLPDGPRAAPMPELLRSGPRPVPMPRMSPEVPFDGTLRGELRDPRRPQGRDSGGTQVIPEELEDAVETLLP</sequence>
<accession>A0A6J4N3R6</accession>
<protein>
    <submittedName>
        <fullName evidence="2">Uncharacterized protein</fullName>
    </submittedName>
</protein>
<gene>
    <name evidence="2" type="ORF">AVDCRST_MAG47-1829</name>
</gene>
<evidence type="ECO:0000256" key="1">
    <source>
        <dbReference type="SAM" id="MobiDB-lite"/>
    </source>
</evidence>